<accession>A0ABY5P6W0</accession>
<dbReference type="Proteomes" id="UP001315967">
    <property type="component" value="Chromosome"/>
</dbReference>
<name>A0ABY5P6W0_9LACT</name>
<dbReference type="EMBL" id="CP102453">
    <property type="protein sequence ID" value="UUX34321.1"/>
    <property type="molecule type" value="Genomic_DNA"/>
</dbReference>
<dbReference type="RefSeq" id="WP_313793824.1">
    <property type="nucleotide sequence ID" value="NZ_CP102453.1"/>
</dbReference>
<dbReference type="Pfam" id="PF09953">
    <property type="entry name" value="DUF2187"/>
    <property type="match status" value="1"/>
</dbReference>
<evidence type="ECO:0000313" key="1">
    <source>
        <dbReference type="EMBL" id="UUX34321.1"/>
    </source>
</evidence>
<keyword evidence="2" id="KW-1185">Reference proteome</keyword>
<proteinExistence type="predicted"/>
<gene>
    <name evidence="1" type="ORF">NRE15_01340</name>
</gene>
<reference evidence="1 2" key="1">
    <citation type="submission" date="2022-08" db="EMBL/GenBank/DDBJ databases">
        <title>Aerococcaceae sp. nov isolated from spoiled eye mask.</title>
        <authorList>
            <person name="Zhou G."/>
            <person name="Xie X.-B."/>
            <person name="Shi Q.-S."/>
            <person name="Wang Y.-S."/>
            <person name="Wen X."/>
            <person name="Peng H."/>
            <person name="Yang X.-J."/>
            <person name="Tao H.-B."/>
            <person name="Huang X.-M."/>
        </authorList>
    </citation>
    <scope>NUCLEOTIDE SEQUENCE [LARGE SCALE GENOMIC DNA]</scope>
    <source>
        <strain evidence="2">DM20194951</strain>
    </source>
</reference>
<organism evidence="1 2">
    <name type="scientific">Fundicoccus culcitae</name>
    <dbReference type="NCBI Taxonomy" id="2969821"/>
    <lineage>
        <taxon>Bacteria</taxon>
        <taxon>Bacillati</taxon>
        <taxon>Bacillota</taxon>
        <taxon>Bacilli</taxon>
        <taxon>Lactobacillales</taxon>
        <taxon>Aerococcaceae</taxon>
        <taxon>Fundicoccus</taxon>
    </lineage>
</organism>
<sequence>MDVKVTASTRTIIEQELRRGTSKSRIANILEVDYAQGLDMIEKVKESIRPDIGDKITFTFRNSQMKGIITKLLSNSAVVDIYWEESDLLMKDICEDKTIVNFKDIKSFVNLPPQKEDEDLRFDE</sequence>
<evidence type="ECO:0000313" key="2">
    <source>
        <dbReference type="Proteomes" id="UP001315967"/>
    </source>
</evidence>
<protein>
    <submittedName>
        <fullName evidence="1">YkvS family protein</fullName>
    </submittedName>
</protein>
<dbReference type="InterPro" id="IPR018690">
    <property type="entry name" value="DUF2187"/>
</dbReference>